<sequence length="221" mass="24789">MSAQSVPVALRPAGLVLSLFLFAAGAGLVYEGVQLFRFSQLQYAASALLSSKYAGTPYFSTFPAWRASFAEWRDTPGVRNRARVYYAHFTRSLSLTAPENMKAAVGVLKIDPVSANAWEDVAAAGLAMSRPDLALAGWEMSSLTAPREYHNLRWRLTFMPIVWDAASADQKRRYFFELDFATRADVLQGYQMNWSMVANTLNPARRKQIESEYKAYLHPSQ</sequence>
<name>A0ABU0LL72_9HYPH</name>
<keyword evidence="1" id="KW-1133">Transmembrane helix</keyword>
<dbReference type="RefSeq" id="WP_306888056.1">
    <property type="nucleotide sequence ID" value="NZ_JAUSVR010000001.1"/>
</dbReference>
<evidence type="ECO:0000313" key="2">
    <source>
        <dbReference type="EMBL" id="MDQ0509368.1"/>
    </source>
</evidence>
<protein>
    <submittedName>
        <fullName evidence="2">Uncharacterized protein</fullName>
    </submittedName>
</protein>
<evidence type="ECO:0000256" key="1">
    <source>
        <dbReference type="SAM" id="Phobius"/>
    </source>
</evidence>
<keyword evidence="1" id="KW-0472">Membrane</keyword>
<feature type="transmembrane region" description="Helical" evidence="1">
    <location>
        <begin position="12"/>
        <end position="30"/>
    </location>
</feature>
<keyword evidence="1" id="KW-0812">Transmembrane</keyword>
<organism evidence="2 3">
    <name type="scientific">Ancylobacter amanitiformis</name>
    <dbReference type="NCBI Taxonomy" id="217069"/>
    <lineage>
        <taxon>Bacteria</taxon>
        <taxon>Pseudomonadati</taxon>
        <taxon>Pseudomonadota</taxon>
        <taxon>Alphaproteobacteria</taxon>
        <taxon>Hyphomicrobiales</taxon>
        <taxon>Xanthobacteraceae</taxon>
        <taxon>Ancylobacter</taxon>
    </lineage>
</organism>
<reference evidence="2 3" key="1">
    <citation type="submission" date="2023-07" db="EMBL/GenBank/DDBJ databases">
        <title>Genomic Encyclopedia of Type Strains, Phase IV (KMG-IV): sequencing the most valuable type-strain genomes for metagenomic binning, comparative biology and taxonomic classification.</title>
        <authorList>
            <person name="Goeker M."/>
        </authorList>
    </citation>
    <scope>NUCLEOTIDE SEQUENCE [LARGE SCALE GENOMIC DNA]</scope>
    <source>
        <strain evidence="2 3">DSM 15561</strain>
    </source>
</reference>
<gene>
    <name evidence="2" type="ORF">QOZ99_000245</name>
</gene>
<dbReference type="EMBL" id="JAUSVR010000001">
    <property type="protein sequence ID" value="MDQ0509368.1"/>
    <property type="molecule type" value="Genomic_DNA"/>
</dbReference>
<accession>A0ABU0LL72</accession>
<keyword evidence="3" id="KW-1185">Reference proteome</keyword>
<proteinExistence type="predicted"/>
<evidence type="ECO:0000313" key="3">
    <source>
        <dbReference type="Proteomes" id="UP001235094"/>
    </source>
</evidence>
<dbReference type="Proteomes" id="UP001235094">
    <property type="component" value="Unassembled WGS sequence"/>
</dbReference>
<comment type="caution">
    <text evidence="2">The sequence shown here is derived from an EMBL/GenBank/DDBJ whole genome shotgun (WGS) entry which is preliminary data.</text>
</comment>